<name>A0ABN3R380_9ACTN</name>
<evidence type="ECO:0000313" key="2">
    <source>
        <dbReference type="Proteomes" id="UP001501509"/>
    </source>
</evidence>
<dbReference type="EMBL" id="BAAATD010000037">
    <property type="protein sequence ID" value="GAA2640467.1"/>
    <property type="molecule type" value="Genomic_DNA"/>
</dbReference>
<evidence type="ECO:0000313" key="1">
    <source>
        <dbReference type="EMBL" id="GAA2640467.1"/>
    </source>
</evidence>
<accession>A0ABN3R380</accession>
<keyword evidence="2" id="KW-1185">Reference proteome</keyword>
<dbReference type="Proteomes" id="UP001501509">
    <property type="component" value="Unassembled WGS sequence"/>
</dbReference>
<sequence>MGGGQPGLDEIEAWFAGVVEGRVSRDAADRWAGRWYTDDDLEWDDLSRWALGLLHGIDLRPEPRGPYVHDDEQVRGWLEELQRRRAE</sequence>
<protein>
    <submittedName>
        <fullName evidence="1">Uncharacterized protein</fullName>
    </submittedName>
</protein>
<reference evidence="1 2" key="1">
    <citation type="journal article" date="2019" name="Int. J. Syst. Evol. Microbiol.">
        <title>The Global Catalogue of Microorganisms (GCM) 10K type strain sequencing project: providing services to taxonomists for standard genome sequencing and annotation.</title>
        <authorList>
            <consortium name="The Broad Institute Genomics Platform"/>
            <consortium name="The Broad Institute Genome Sequencing Center for Infectious Disease"/>
            <person name="Wu L."/>
            <person name="Ma J."/>
        </authorList>
    </citation>
    <scope>NUCLEOTIDE SEQUENCE [LARGE SCALE GENOMIC DNA]</scope>
    <source>
        <strain evidence="1 2">JCM 6833</strain>
    </source>
</reference>
<proteinExistence type="predicted"/>
<dbReference type="RefSeq" id="WP_344549475.1">
    <property type="nucleotide sequence ID" value="NZ_BAAATD010000037.1"/>
</dbReference>
<gene>
    <name evidence="1" type="ORF">GCM10010411_95870</name>
</gene>
<comment type="caution">
    <text evidence="1">The sequence shown here is derived from an EMBL/GenBank/DDBJ whole genome shotgun (WGS) entry which is preliminary data.</text>
</comment>
<organism evidence="1 2">
    <name type="scientific">Actinomadura fulvescens</name>
    <dbReference type="NCBI Taxonomy" id="46160"/>
    <lineage>
        <taxon>Bacteria</taxon>
        <taxon>Bacillati</taxon>
        <taxon>Actinomycetota</taxon>
        <taxon>Actinomycetes</taxon>
        <taxon>Streptosporangiales</taxon>
        <taxon>Thermomonosporaceae</taxon>
        <taxon>Actinomadura</taxon>
    </lineage>
</organism>